<protein>
    <recommendedName>
        <fullName evidence="4">DUF456 domain-containing protein</fullName>
    </recommendedName>
</protein>
<evidence type="ECO:0000256" key="1">
    <source>
        <dbReference type="SAM" id="Phobius"/>
    </source>
</evidence>
<dbReference type="RefSeq" id="WP_425338078.1">
    <property type="nucleotide sequence ID" value="NZ_JAATJA010000001.1"/>
</dbReference>
<organism evidence="2 3">
    <name type="scientific">Desulfobaculum xiamenense</name>
    <dbReference type="NCBI Taxonomy" id="995050"/>
    <lineage>
        <taxon>Bacteria</taxon>
        <taxon>Pseudomonadati</taxon>
        <taxon>Thermodesulfobacteriota</taxon>
        <taxon>Desulfovibrionia</taxon>
        <taxon>Desulfovibrionales</taxon>
        <taxon>Desulfovibrionaceae</taxon>
        <taxon>Desulfobaculum</taxon>
    </lineage>
</organism>
<keyword evidence="1" id="KW-1133">Transmembrane helix</keyword>
<sequence length="171" mass="17318">MEYVSGILTVLFVLACFGALVLHVFSLPANWVVLGLVALWKATHPDMALTWIGFGGLALLALAGEGLEFVIRLKGAKQYGASSKGNWGGVLGAIAGAIVGAGFLFGIGALPGALLGAFGGCLAVERIQGRTFEEARTAAMGAMYGTFLGLVAKVGIGVVMATMAAGSVWGA</sequence>
<dbReference type="EMBL" id="JAATJA010000001">
    <property type="protein sequence ID" value="NJB67016.1"/>
    <property type="molecule type" value="Genomic_DNA"/>
</dbReference>
<feature type="transmembrane region" description="Helical" evidence="1">
    <location>
        <begin position="145"/>
        <end position="169"/>
    </location>
</feature>
<evidence type="ECO:0000313" key="3">
    <source>
        <dbReference type="Proteomes" id="UP000580856"/>
    </source>
</evidence>
<dbReference type="AlphaFoldDB" id="A0A846QE58"/>
<feature type="transmembrane region" description="Helical" evidence="1">
    <location>
        <begin position="51"/>
        <end position="71"/>
    </location>
</feature>
<name>A0A846QE58_9BACT</name>
<proteinExistence type="predicted"/>
<evidence type="ECO:0000313" key="2">
    <source>
        <dbReference type="EMBL" id="NJB67016.1"/>
    </source>
</evidence>
<feature type="transmembrane region" description="Helical" evidence="1">
    <location>
        <begin position="6"/>
        <end position="39"/>
    </location>
</feature>
<comment type="caution">
    <text evidence="2">The sequence shown here is derived from an EMBL/GenBank/DDBJ whole genome shotgun (WGS) entry which is preliminary data.</text>
</comment>
<feature type="transmembrane region" description="Helical" evidence="1">
    <location>
        <begin position="91"/>
        <end position="124"/>
    </location>
</feature>
<keyword evidence="3" id="KW-1185">Reference proteome</keyword>
<gene>
    <name evidence="2" type="ORF">GGQ74_000656</name>
</gene>
<accession>A0A846QE58</accession>
<reference evidence="2 3" key="1">
    <citation type="submission" date="2020-03" db="EMBL/GenBank/DDBJ databases">
        <title>Genomic Encyclopedia of Type Strains, Phase IV (KMG-IV): sequencing the most valuable type-strain genomes for metagenomic binning, comparative biology and taxonomic classification.</title>
        <authorList>
            <person name="Goeker M."/>
        </authorList>
    </citation>
    <scope>NUCLEOTIDE SEQUENCE [LARGE SCALE GENOMIC DNA]</scope>
    <source>
        <strain evidence="2 3">DSM 24233</strain>
    </source>
</reference>
<dbReference type="Proteomes" id="UP000580856">
    <property type="component" value="Unassembled WGS sequence"/>
</dbReference>
<keyword evidence="1" id="KW-0472">Membrane</keyword>
<dbReference type="InterPro" id="IPR007403">
    <property type="entry name" value="DUF456"/>
</dbReference>
<dbReference type="Pfam" id="PF04306">
    <property type="entry name" value="DUF456"/>
    <property type="match status" value="1"/>
</dbReference>
<keyword evidence="1" id="KW-0812">Transmembrane</keyword>
<evidence type="ECO:0008006" key="4">
    <source>
        <dbReference type="Google" id="ProtNLM"/>
    </source>
</evidence>